<keyword evidence="1" id="KW-1133">Transmembrane helix</keyword>
<comment type="caution">
    <text evidence="2">The sequence shown here is derived from an EMBL/GenBank/DDBJ whole genome shotgun (WGS) entry which is preliminary data.</text>
</comment>
<dbReference type="EMBL" id="MHLI01000005">
    <property type="protein sequence ID" value="OGZ06038.1"/>
    <property type="molecule type" value="Genomic_DNA"/>
</dbReference>
<accession>A0A1G2CZW9</accession>
<proteinExistence type="predicted"/>
<evidence type="ECO:0000313" key="3">
    <source>
        <dbReference type="Proteomes" id="UP000177122"/>
    </source>
</evidence>
<organism evidence="2 3">
    <name type="scientific">Candidatus Lloydbacteria bacterium RIFCSPHIGHO2_01_FULL_49_22</name>
    <dbReference type="NCBI Taxonomy" id="1798658"/>
    <lineage>
        <taxon>Bacteria</taxon>
        <taxon>Candidatus Lloydiibacteriota</taxon>
    </lineage>
</organism>
<keyword evidence="1" id="KW-0472">Membrane</keyword>
<keyword evidence="1" id="KW-0812">Transmembrane</keyword>
<protein>
    <submittedName>
        <fullName evidence="2">Uncharacterized protein</fullName>
    </submittedName>
</protein>
<sequence length="145" mass="15454">MHMTKQVLLDILIVLVAPIILVVGYLYVGADKMSSLFLVAPLDVAALPGGNGEEMGAKSTAALNELRSIHFDEALFSDPTFQSLIDFTGSISTTTAGRRYPFSTPDEVKILLKRSVQSEPASSQKNGGAVVSSTVKIDTVKKIAN</sequence>
<gene>
    <name evidence="2" type="ORF">A2845_01295</name>
</gene>
<reference evidence="2 3" key="1">
    <citation type="journal article" date="2016" name="Nat. Commun.">
        <title>Thousands of microbial genomes shed light on interconnected biogeochemical processes in an aquifer system.</title>
        <authorList>
            <person name="Anantharaman K."/>
            <person name="Brown C.T."/>
            <person name="Hug L.A."/>
            <person name="Sharon I."/>
            <person name="Castelle C.J."/>
            <person name="Probst A.J."/>
            <person name="Thomas B.C."/>
            <person name="Singh A."/>
            <person name="Wilkins M.J."/>
            <person name="Karaoz U."/>
            <person name="Brodie E.L."/>
            <person name="Williams K.H."/>
            <person name="Hubbard S.S."/>
            <person name="Banfield J.F."/>
        </authorList>
    </citation>
    <scope>NUCLEOTIDE SEQUENCE [LARGE SCALE GENOMIC DNA]</scope>
</reference>
<dbReference type="AlphaFoldDB" id="A0A1G2CZW9"/>
<dbReference type="Proteomes" id="UP000177122">
    <property type="component" value="Unassembled WGS sequence"/>
</dbReference>
<evidence type="ECO:0000313" key="2">
    <source>
        <dbReference type="EMBL" id="OGZ06038.1"/>
    </source>
</evidence>
<feature type="transmembrane region" description="Helical" evidence="1">
    <location>
        <begin position="7"/>
        <end position="28"/>
    </location>
</feature>
<evidence type="ECO:0000256" key="1">
    <source>
        <dbReference type="SAM" id="Phobius"/>
    </source>
</evidence>
<name>A0A1G2CZW9_9BACT</name>